<dbReference type="OrthoDB" id="1522859at2"/>
<dbReference type="GO" id="GO:0055085">
    <property type="term" value="P:transmembrane transport"/>
    <property type="evidence" value="ECO:0007669"/>
    <property type="project" value="InterPro"/>
</dbReference>
<gene>
    <name evidence="3" type="ORF">EJA19_07875</name>
</gene>
<dbReference type="Gene3D" id="3.30.1150.10">
    <property type="match status" value="1"/>
</dbReference>
<dbReference type="EMBL" id="RWBG01000003">
    <property type="protein sequence ID" value="RSK39791.1"/>
    <property type="molecule type" value="Genomic_DNA"/>
</dbReference>
<evidence type="ECO:0000313" key="3">
    <source>
        <dbReference type="EMBL" id="RSK39791.1"/>
    </source>
</evidence>
<keyword evidence="4" id="KW-1185">Reference proteome</keyword>
<name>A0A428K053_9FLAO</name>
<feature type="transmembrane region" description="Helical" evidence="1">
    <location>
        <begin position="21"/>
        <end position="41"/>
    </location>
</feature>
<evidence type="ECO:0000256" key="1">
    <source>
        <dbReference type="SAM" id="Phobius"/>
    </source>
</evidence>
<organism evidence="3 4">
    <name type="scientific">Mangrovimonas spongiae</name>
    <dbReference type="NCBI Taxonomy" id="2494697"/>
    <lineage>
        <taxon>Bacteria</taxon>
        <taxon>Pseudomonadati</taxon>
        <taxon>Bacteroidota</taxon>
        <taxon>Flavobacteriia</taxon>
        <taxon>Flavobacteriales</taxon>
        <taxon>Flavobacteriaceae</taxon>
        <taxon>Mangrovimonas</taxon>
    </lineage>
</organism>
<keyword evidence="1" id="KW-1133">Transmembrane helix</keyword>
<dbReference type="InterPro" id="IPR037682">
    <property type="entry name" value="TonB_C"/>
</dbReference>
<sequence length="250" mass="28303">MKKSKKNQKVLKKNELSIQKNSTLYFQVGLIICLLITYGLLEMKFESKDYAPQVLTNLEEDDIYVFDKQVKVYQEEVKVKKKKPTVFKDPVISNDDDTAEETPDIVTEPVTNDPIADPGNIVVEKKPDDLPPVSIMAVEQVPVFPGCEDETSNKARIKCMSEKISKHIKRKFDTNIASDLGLSGLQRINVMFKVDKNGQVTDIKARSPYKQLDNEAKRVIGKLPNMQPGKQDKKAVDVVYGLPIMFQVQN</sequence>
<protein>
    <submittedName>
        <fullName evidence="3">Energy transducer TonB</fullName>
    </submittedName>
</protein>
<evidence type="ECO:0000313" key="4">
    <source>
        <dbReference type="Proteomes" id="UP000270620"/>
    </source>
</evidence>
<keyword evidence="1" id="KW-0472">Membrane</keyword>
<comment type="caution">
    <text evidence="3">The sequence shown here is derived from an EMBL/GenBank/DDBJ whole genome shotgun (WGS) entry which is preliminary data.</text>
</comment>
<feature type="domain" description="TonB C-terminal" evidence="2">
    <location>
        <begin position="187"/>
        <end position="247"/>
    </location>
</feature>
<dbReference type="SUPFAM" id="SSF74653">
    <property type="entry name" value="TolA/TonB C-terminal domain"/>
    <property type="match status" value="1"/>
</dbReference>
<keyword evidence="1" id="KW-0812">Transmembrane</keyword>
<evidence type="ECO:0000259" key="2">
    <source>
        <dbReference type="Pfam" id="PF03544"/>
    </source>
</evidence>
<dbReference type="Pfam" id="PF03544">
    <property type="entry name" value="TonB_C"/>
    <property type="match status" value="1"/>
</dbReference>
<accession>A0A428K053</accession>
<dbReference type="Proteomes" id="UP000270620">
    <property type="component" value="Unassembled WGS sequence"/>
</dbReference>
<dbReference type="RefSeq" id="WP_125467815.1">
    <property type="nucleotide sequence ID" value="NZ_RWBG01000003.1"/>
</dbReference>
<reference evidence="3 4" key="1">
    <citation type="submission" date="2018-12" db="EMBL/GenBank/DDBJ databases">
        <title>Mangrovimonas spongiae sp. nov., a novel member of the genus Mangrovimonas isolated from marine sponge.</title>
        <authorList>
            <person name="Zhuang L."/>
            <person name="Luo L."/>
        </authorList>
    </citation>
    <scope>NUCLEOTIDE SEQUENCE [LARGE SCALE GENOMIC DNA]</scope>
    <source>
        <strain evidence="3 4">HN-E26</strain>
    </source>
</reference>
<dbReference type="AlphaFoldDB" id="A0A428K053"/>
<proteinExistence type="predicted"/>